<keyword evidence="3 6" id="KW-0812">Transmembrane</keyword>
<dbReference type="PANTHER" id="PTHR33545:SF5">
    <property type="entry name" value="UPF0750 MEMBRANE PROTEIN YITT"/>
    <property type="match status" value="1"/>
</dbReference>
<evidence type="ECO:0000256" key="4">
    <source>
        <dbReference type="ARBA" id="ARBA00022989"/>
    </source>
</evidence>
<keyword evidence="4 6" id="KW-1133">Transmembrane helix</keyword>
<evidence type="ECO:0000256" key="5">
    <source>
        <dbReference type="ARBA" id="ARBA00023136"/>
    </source>
</evidence>
<evidence type="ECO:0000256" key="6">
    <source>
        <dbReference type="SAM" id="Phobius"/>
    </source>
</evidence>
<evidence type="ECO:0008006" key="9">
    <source>
        <dbReference type="Google" id="ProtNLM"/>
    </source>
</evidence>
<evidence type="ECO:0000313" key="7">
    <source>
        <dbReference type="EMBL" id="RIE01206.1"/>
    </source>
</evidence>
<accession>A0A398CDF0</accession>
<feature type="transmembrane region" description="Helical" evidence="6">
    <location>
        <begin position="81"/>
        <end position="97"/>
    </location>
</feature>
<proteinExistence type="predicted"/>
<dbReference type="InterPro" id="IPR051461">
    <property type="entry name" value="UPF0750_membrane"/>
</dbReference>
<feature type="transmembrane region" description="Helical" evidence="6">
    <location>
        <begin position="46"/>
        <end position="69"/>
    </location>
</feature>
<dbReference type="Pfam" id="PF02588">
    <property type="entry name" value="YitT_membrane"/>
    <property type="match status" value="1"/>
</dbReference>
<comment type="caution">
    <text evidence="7">The sequence shown here is derived from an EMBL/GenBank/DDBJ whole genome shotgun (WGS) entry which is preliminary data.</text>
</comment>
<feature type="transmembrane region" description="Helical" evidence="6">
    <location>
        <begin position="178"/>
        <end position="196"/>
    </location>
</feature>
<dbReference type="InterPro" id="IPR003740">
    <property type="entry name" value="YitT"/>
</dbReference>
<sequence>MSFNNRLSVRLTLVSAGSLSAAAGLELFLVPHNLLVGGMTGISVLFSYLTDMRLGVLLILLHLPLLLLLLSDQKRHPHTRLLGAAGIFVWSVATFALHPKPALIDQSLASAAAGGIVIGIGFGLVLRYGGFLDPVAAGAAKRALPRYVAAFGSYHAAINGILLLAGGIMFGWEAAMHSILALAFVWRMTVVALNGFPMTRTLRITTERSDEIGLALRSKFGKEVTILLSEPDDGGARKSMLCNVHRLEHSHIVRDIRALDPECELSVLPVNQ</sequence>
<dbReference type="EMBL" id="QXJM01000040">
    <property type="protein sequence ID" value="RIE01206.1"/>
    <property type="molecule type" value="Genomic_DNA"/>
</dbReference>
<evidence type="ECO:0000256" key="1">
    <source>
        <dbReference type="ARBA" id="ARBA00004651"/>
    </source>
</evidence>
<feature type="transmembrane region" description="Helical" evidence="6">
    <location>
        <begin position="109"/>
        <end position="126"/>
    </location>
</feature>
<gene>
    <name evidence="7" type="ORF">D3H35_22680</name>
</gene>
<keyword evidence="2" id="KW-1003">Cell membrane</keyword>
<dbReference type="OrthoDB" id="9779786at2"/>
<keyword evidence="8" id="KW-1185">Reference proteome</keyword>
<dbReference type="AlphaFoldDB" id="A0A398CDF0"/>
<dbReference type="GO" id="GO:0005886">
    <property type="term" value="C:plasma membrane"/>
    <property type="evidence" value="ECO:0007669"/>
    <property type="project" value="UniProtKB-SubCell"/>
</dbReference>
<dbReference type="RefSeq" id="WP_119151471.1">
    <property type="nucleotide sequence ID" value="NZ_JBHSOV010000041.1"/>
</dbReference>
<comment type="subcellular location">
    <subcellularLocation>
        <location evidence="1">Cell membrane</location>
        <topology evidence="1">Multi-pass membrane protein</topology>
    </subcellularLocation>
</comment>
<evidence type="ECO:0000256" key="2">
    <source>
        <dbReference type="ARBA" id="ARBA00022475"/>
    </source>
</evidence>
<evidence type="ECO:0000256" key="3">
    <source>
        <dbReference type="ARBA" id="ARBA00022692"/>
    </source>
</evidence>
<feature type="transmembrane region" description="Helical" evidence="6">
    <location>
        <begin position="147"/>
        <end position="172"/>
    </location>
</feature>
<evidence type="ECO:0000313" key="8">
    <source>
        <dbReference type="Proteomes" id="UP000266340"/>
    </source>
</evidence>
<name>A0A398CDF0_9BACL</name>
<organism evidence="7 8">
    <name type="scientific">Cohnella faecalis</name>
    <dbReference type="NCBI Taxonomy" id="2315694"/>
    <lineage>
        <taxon>Bacteria</taxon>
        <taxon>Bacillati</taxon>
        <taxon>Bacillota</taxon>
        <taxon>Bacilli</taxon>
        <taxon>Bacillales</taxon>
        <taxon>Paenibacillaceae</taxon>
        <taxon>Cohnella</taxon>
    </lineage>
</organism>
<dbReference type="Proteomes" id="UP000266340">
    <property type="component" value="Unassembled WGS sequence"/>
</dbReference>
<protein>
    <recommendedName>
        <fullName evidence="9">YitT family protein</fullName>
    </recommendedName>
</protein>
<keyword evidence="5 6" id="KW-0472">Membrane</keyword>
<reference evidence="7 8" key="1">
    <citation type="submission" date="2018-09" db="EMBL/GenBank/DDBJ databases">
        <title>Cohnella cavernae sp. nov., isolated from a karst cave.</title>
        <authorList>
            <person name="Zhu H."/>
        </authorList>
    </citation>
    <scope>NUCLEOTIDE SEQUENCE [LARGE SCALE GENOMIC DNA]</scope>
    <source>
        <strain evidence="7 8">K2E09-144</strain>
    </source>
</reference>
<dbReference type="PANTHER" id="PTHR33545">
    <property type="entry name" value="UPF0750 MEMBRANE PROTEIN YITT-RELATED"/>
    <property type="match status" value="1"/>
</dbReference>